<accession>A0AAN7S494</accession>
<feature type="non-terminal residue" evidence="1">
    <location>
        <position position="133"/>
    </location>
</feature>
<gene>
    <name evidence="1" type="ORF">QYF61_017570</name>
</gene>
<evidence type="ECO:0000313" key="2">
    <source>
        <dbReference type="Proteomes" id="UP001333110"/>
    </source>
</evidence>
<dbReference type="Proteomes" id="UP001333110">
    <property type="component" value="Unassembled WGS sequence"/>
</dbReference>
<proteinExistence type="predicted"/>
<reference evidence="1 2" key="1">
    <citation type="journal article" date="2023" name="J. Hered.">
        <title>Chromosome-level genome of the wood stork (Mycteria americana) provides insight into avian chromosome evolution.</title>
        <authorList>
            <person name="Flamio R. Jr."/>
            <person name="Ramstad K.M."/>
        </authorList>
    </citation>
    <scope>NUCLEOTIDE SEQUENCE [LARGE SCALE GENOMIC DNA]</scope>
    <source>
        <strain evidence="1">JAX WOST 10</strain>
    </source>
</reference>
<evidence type="ECO:0000313" key="1">
    <source>
        <dbReference type="EMBL" id="KAK4831439.1"/>
    </source>
</evidence>
<dbReference type="AlphaFoldDB" id="A0AAN7S494"/>
<comment type="caution">
    <text evidence="1">The sequence shown here is derived from an EMBL/GenBank/DDBJ whole genome shotgun (WGS) entry which is preliminary data.</text>
</comment>
<protein>
    <submittedName>
        <fullName evidence="1">Uncharacterized protein</fullName>
    </submittedName>
</protein>
<name>A0AAN7S494_MYCAM</name>
<dbReference type="EMBL" id="JAUNZN010000001">
    <property type="protein sequence ID" value="KAK4831439.1"/>
    <property type="molecule type" value="Genomic_DNA"/>
</dbReference>
<sequence length="133" mass="14990">MFQGRVPSTHHAADAMWMGLTDHTTGLNRKPQSLRDLGSNYGLARRQRSQDITRGEVTHAEDAPLYNKLPANEKQYALFTDGSCRIVGKHQRWKAAVWSPIQQVVETAEGDGELSQFVLRMSGLDHLQKFTVK</sequence>
<organism evidence="1 2">
    <name type="scientific">Mycteria americana</name>
    <name type="common">Wood stork</name>
    <dbReference type="NCBI Taxonomy" id="33587"/>
    <lineage>
        <taxon>Eukaryota</taxon>
        <taxon>Metazoa</taxon>
        <taxon>Chordata</taxon>
        <taxon>Craniata</taxon>
        <taxon>Vertebrata</taxon>
        <taxon>Euteleostomi</taxon>
        <taxon>Archelosauria</taxon>
        <taxon>Archosauria</taxon>
        <taxon>Dinosauria</taxon>
        <taxon>Saurischia</taxon>
        <taxon>Theropoda</taxon>
        <taxon>Coelurosauria</taxon>
        <taxon>Aves</taxon>
        <taxon>Neognathae</taxon>
        <taxon>Neoaves</taxon>
        <taxon>Aequornithes</taxon>
        <taxon>Ciconiiformes</taxon>
        <taxon>Ciconiidae</taxon>
        <taxon>Mycteria</taxon>
    </lineage>
</organism>
<keyword evidence="2" id="KW-1185">Reference proteome</keyword>